<gene>
    <name evidence="7" type="ORF">HNP25_001530</name>
</gene>
<dbReference type="CDD" id="cd00082">
    <property type="entry name" value="HisKA"/>
    <property type="match status" value="1"/>
</dbReference>
<dbReference type="InterPro" id="IPR005467">
    <property type="entry name" value="His_kinase_dom"/>
</dbReference>
<dbReference type="EC" id="2.7.13.3" evidence="2"/>
<proteinExistence type="predicted"/>
<dbReference type="Gene3D" id="1.10.287.130">
    <property type="match status" value="1"/>
</dbReference>
<keyword evidence="8" id="KW-1185">Reference proteome</keyword>
<dbReference type="SUPFAM" id="SSF47384">
    <property type="entry name" value="Homodimeric domain of signal transducing histidine kinase"/>
    <property type="match status" value="1"/>
</dbReference>
<dbReference type="AlphaFoldDB" id="A0A841EQ95"/>
<evidence type="ECO:0000313" key="8">
    <source>
        <dbReference type="Proteomes" id="UP000524404"/>
    </source>
</evidence>
<evidence type="ECO:0000256" key="2">
    <source>
        <dbReference type="ARBA" id="ARBA00012438"/>
    </source>
</evidence>
<accession>A0A841EQ95</accession>
<dbReference type="PANTHER" id="PTHR43547">
    <property type="entry name" value="TWO-COMPONENT HISTIDINE KINASE"/>
    <property type="match status" value="1"/>
</dbReference>
<dbReference type="InterPro" id="IPR036890">
    <property type="entry name" value="HATPase_C_sf"/>
</dbReference>
<dbReference type="PROSITE" id="PS50109">
    <property type="entry name" value="HIS_KIN"/>
    <property type="match status" value="1"/>
</dbReference>
<dbReference type="SMART" id="SM00448">
    <property type="entry name" value="REC"/>
    <property type="match status" value="1"/>
</dbReference>
<dbReference type="EMBL" id="JACHKT010000008">
    <property type="protein sequence ID" value="MBB6002878.1"/>
    <property type="molecule type" value="Genomic_DNA"/>
</dbReference>
<keyword evidence="7" id="KW-0238">DNA-binding</keyword>
<protein>
    <recommendedName>
        <fullName evidence="2">histidine kinase</fullName>
        <ecNumber evidence="2">2.7.13.3</ecNumber>
    </recommendedName>
</protein>
<dbReference type="Gene3D" id="3.40.50.2300">
    <property type="match status" value="1"/>
</dbReference>
<comment type="catalytic activity">
    <reaction evidence="1">
        <text>ATP + protein L-histidine = ADP + protein N-phospho-L-histidine.</text>
        <dbReference type="EC" id="2.7.13.3"/>
    </reaction>
</comment>
<keyword evidence="3 4" id="KW-0597">Phosphoprotein</keyword>
<dbReference type="SUPFAM" id="SSF55874">
    <property type="entry name" value="ATPase domain of HSP90 chaperone/DNA topoisomerase II/histidine kinase"/>
    <property type="match status" value="1"/>
</dbReference>
<dbReference type="Pfam" id="PF00072">
    <property type="entry name" value="Response_reg"/>
    <property type="match status" value="1"/>
</dbReference>
<dbReference type="InterPro" id="IPR036097">
    <property type="entry name" value="HisK_dim/P_sf"/>
</dbReference>
<sequence length="364" mass="41583">MTKIVLIEDDFLLADNTKTILEISGFSCFVAEEGAIGIQLIEDIQPDIVICDIMLDEMDGYEILRIIRYEKGLVNLPFIFLSARVDISDKRKGMNLGADDFLTKPFTTKDLVETINSRLKIGSLKKASADVEIRKNATDIFLSISNHEYLTPLNGIVNFTDLMSEHIDNSDLLDINELQVLIDGIRISGNRMLRITRKLLWYNQLISGINPWKHAAKEQVDIVKLESKLFNQLKKSKSIDFHLITNHKALPLEDYDSIFLENILSELYQNIIQFADVDYRIYSEILSTDTVLILNLKNHFLGIYQMDTQAIKPFYQAHNTKDMNGTGLGLYIVNEWVKSIGGQFEVKCTNSVFEVNIILPRILK</sequence>
<feature type="domain" description="Histidine kinase" evidence="5">
    <location>
        <begin position="144"/>
        <end position="363"/>
    </location>
</feature>
<name>A0A841EQ95_9BACT</name>
<evidence type="ECO:0000313" key="7">
    <source>
        <dbReference type="EMBL" id="MBB6002878.1"/>
    </source>
</evidence>
<dbReference type="InterPro" id="IPR003594">
    <property type="entry name" value="HATPase_dom"/>
</dbReference>
<dbReference type="GO" id="GO:0003677">
    <property type="term" value="F:DNA binding"/>
    <property type="evidence" value="ECO:0007669"/>
    <property type="project" value="UniProtKB-KW"/>
</dbReference>
<dbReference type="SUPFAM" id="SSF52172">
    <property type="entry name" value="CheY-like"/>
    <property type="match status" value="1"/>
</dbReference>
<dbReference type="InterPro" id="IPR003661">
    <property type="entry name" value="HisK_dim/P_dom"/>
</dbReference>
<dbReference type="GO" id="GO:0000155">
    <property type="term" value="F:phosphorelay sensor kinase activity"/>
    <property type="evidence" value="ECO:0007669"/>
    <property type="project" value="InterPro"/>
</dbReference>
<evidence type="ECO:0000256" key="4">
    <source>
        <dbReference type="PROSITE-ProRule" id="PRU00169"/>
    </source>
</evidence>
<dbReference type="InterPro" id="IPR001789">
    <property type="entry name" value="Sig_transdc_resp-reg_receiver"/>
</dbReference>
<comment type="caution">
    <text evidence="7">The sequence shown here is derived from an EMBL/GenBank/DDBJ whole genome shotgun (WGS) entry which is preliminary data.</text>
</comment>
<dbReference type="PROSITE" id="PS50110">
    <property type="entry name" value="RESPONSE_REGULATORY"/>
    <property type="match status" value="1"/>
</dbReference>
<evidence type="ECO:0000259" key="5">
    <source>
        <dbReference type="PROSITE" id="PS50109"/>
    </source>
</evidence>
<dbReference type="CDD" id="cd17574">
    <property type="entry name" value="REC_OmpR"/>
    <property type="match status" value="1"/>
</dbReference>
<evidence type="ECO:0000259" key="6">
    <source>
        <dbReference type="PROSITE" id="PS50110"/>
    </source>
</evidence>
<dbReference type="RefSeq" id="WP_184132750.1">
    <property type="nucleotide sequence ID" value="NZ_JACHKT010000008.1"/>
</dbReference>
<dbReference type="InterPro" id="IPR011006">
    <property type="entry name" value="CheY-like_superfamily"/>
</dbReference>
<feature type="domain" description="Response regulatory" evidence="6">
    <location>
        <begin position="3"/>
        <end position="119"/>
    </location>
</feature>
<organism evidence="7 8">
    <name type="scientific">Arcicella rosea</name>
    <dbReference type="NCBI Taxonomy" id="502909"/>
    <lineage>
        <taxon>Bacteria</taxon>
        <taxon>Pseudomonadati</taxon>
        <taxon>Bacteroidota</taxon>
        <taxon>Cytophagia</taxon>
        <taxon>Cytophagales</taxon>
        <taxon>Flectobacillaceae</taxon>
        <taxon>Arcicella</taxon>
    </lineage>
</organism>
<reference evidence="7 8" key="1">
    <citation type="submission" date="2020-08" db="EMBL/GenBank/DDBJ databases">
        <title>Functional genomics of gut bacteria from endangered species of beetles.</title>
        <authorList>
            <person name="Carlos-Shanley C."/>
        </authorList>
    </citation>
    <scope>NUCLEOTIDE SEQUENCE [LARGE SCALE GENOMIC DNA]</scope>
    <source>
        <strain evidence="7 8">S00070</strain>
    </source>
</reference>
<dbReference type="Pfam" id="PF02518">
    <property type="entry name" value="HATPase_c"/>
    <property type="match status" value="1"/>
</dbReference>
<dbReference type="Gene3D" id="3.30.565.10">
    <property type="entry name" value="Histidine kinase-like ATPase, C-terminal domain"/>
    <property type="match status" value="1"/>
</dbReference>
<feature type="modified residue" description="4-aspartylphosphate" evidence="4">
    <location>
        <position position="52"/>
    </location>
</feature>
<evidence type="ECO:0000256" key="1">
    <source>
        <dbReference type="ARBA" id="ARBA00000085"/>
    </source>
</evidence>
<dbReference type="Proteomes" id="UP000524404">
    <property type="component" value="Unassembled WGS sequence"/>
</dbReference>
<dbReference type="PANTHER" id="PTHR43547:SF2">
    <property type="entry name" value="HYBRID SIGNAL TRANSDUCTION HISTIDINE KINASE C"/>
    <property type="match status" value="1"/>
</dbReference>
<evidence type="ECO:0000256" key="3">
    <source>
        <dbReference type="ARBA" id="ARBA00022553"/>
    </source>
</evidence>